<evidence type="ECO:0000256" key="4">
    <source>
        <dbReference type="ARBA" id="ARBA00009667"/>
    </source>
</evidence>
<dbReference type="InterPro" id="IPR013785">
    <property type="entry name" value="Aldolase_TIM"/>
</dbReference>
<dbReference type="Proteomes" id="UP001161391">
    <property type="component" value="Unassembled WGS sequence"/>
</dbReference>
<dbReference type="SUPFAM" id="SSF51366">
    <property type="entry name" value="Ribulose-phoshate binding barrel"/>
    <property type="match status" value="1"/>
</dbReference>
<evidence type="ECO:0000313" key="12">
    <source>
        <dbReference type="EMBL" id="GLQ23322.1"/>
    </source>
</evidence>
<accession>A0ABQ5V8E6</accession>
<dbReference type="EMBL" id="BSNK01000001">
    <property type="protein sequence ID" value="GLQ23322.1"/>
    <property type="molecule type" value="Genomic_DNA"/>
</dbReference>
<dbReference type="InterPro" id="IPR044524">
    <property type="entry name" value="Isoase_HisA-like"/>
</dbReference>
<dbReference type="PANTHER" id="PTHR43090:SF2">
    <property type="entry name" value="1-(5-PHOSPHORIBOSYL)-5-[(5-PHOSPHORIBOSYLAMINO)METHYLIDENEAMINO] IMIDAZOLE-4-CARBOXAMIDE ISOMERASE"/>
    <property type="match status" value="1"/>
</dbReference>
<reference evidence="12" key="1">
    <citation type="journal article" date="2014" name="Int. J. Syst. Evol. Microbiol.">
        <title>Complete genome of a new Firmicutes species belonging to the dominant human colonic microbiota ('Ruminococcus bicirculans') reveals two chromosomes and a selective capacity to utilize plant glucans.</title>
        <authorList>
            <consortium name="NISC Comparative Sequencing Program"/>
            <person name="Wegmann U."/>
            <person name="Louis P."/>
            <person name="Goesmann A."/>
            <person name="Henrissat B."/>
            <person name="Duncan S.H."/>
            <person name="Flint H.J."/>
        </authorList>
    </citation>
    <scope>NUCLEOTIDE SEQUENCE</scope>
    <source>
        <strain evidence="12">NBRC 108219</strain>
    </source>
</reference>
<evidence type="ECO:0000256" key="7">
    <source>
        <dbReference type="ARBA" id="ARBA00023102"/>
    </source>
</evidence>
<sequence>MIYPAIDLMDGKCVRLLKGSFDDKTQYEEDPLEVARGYARGGAEWMHVVDLDGAKNEELVQADLIGQLAQTVGLKVQVGGGIRDMVTVKRLLDAGVERVVIGSLAVKRPFMVKHWIEEFGPERIVLAFDVNIDESGVAYPAIKGWTETTTTPFFDVLDNYTASGLKTILVTDIGRDGAGTGGNTILYRKIIQTYPNLNLITSGGVGTLDHVRELKAFNPYGIVIGRALYEGHFTLNEAIAC</sequence>
<reference evidence="12" key="2">
    <citation type="submission" date="2023-01" db="EMBL/GenBank/DDBJ databases">
        <title>Draft genome sequence of Algimonas ampicilliniresistens strain NBRC 108219.</title>
        <authorList>
            <person name="Sun Q."/>
            <person name="Mori K."/>
        </authorList>
    </citation>
    <scope>NUCLEOTIDE SEQUENCE</scope>
    <source>
        <strain evidence="12">NBRC 108219</strain>
    </source>
</reference>
<keyword evidence="13" id="KW-1185">Reference proteome</keyword>
<evidence type="ECO:0000256" key="6">
    <source>
        <dbReference type="ARBA" id="ARBA00022605"/>
    </source>
</evidence>
<dbReference type="Gene3D" id="3.20.20.70">
    <property type="entry name" value="Aldolase class I"/>
    <property type="match status" value="1"/>
</dbReference>
<comment type="similarity">
    <text evidence="4 9 10">Belongs to the HisA/HisF family.</text>
</comment>
<dbReference type="Pfam" id="PF00977">
    <property type="entry name" value="His_biosynth"/>
    <property type="match status" value="1"/>
</dbReference>
<evidence type="ECO:0000256" key="5">
    <source>
        <dbReference type="ARBA" id="ARBA00022490"/>
    </source>
</evidence>
<dbReference type="RefSeq" id="WP_284388624.1">
    <property type="nucleotide sequence ID" value="NZ_BSNK01000001.1"/>
</dbReference>
<keyword evidence="6 9" id="KW-0028">Amino-acid biosynthesis</keyword>
<keyword evidence="5 9" id="KW-0963">Cytoplasm</keyword>
<dbReference type="HAMAP" id="MF_01014">
    <property type="entry name" value="HisA"/>
    <property type="match status" value="1"/>
</dbReference>
<keyword evidence="7 9" id="KW-0368">Histidine biosynthesis</keyword>
<dbReference type="EC" id="5.3.1.16" evidence="9 11"/>
<name>A0ABQ5V8E6_9PROT</name>
<evidence type="ECO:0000256" key="2">
    <source>
        <dbReference type="ARBA" id="ARBA00004496"/>
    </source>
</evidence>
<evidence type="ECO:0000313" key="13">
    <source>
        <dbReference type="Proteomes" id="UP001161391"/>
    </source>
</evidence>
<organism evidence="12 13">
    <name type="scientific">Algimonas ampicilliniresistens</name>
    <dbReference type="NCBI Taxonomy" id="1298735"/>
    <lineage>
        <taxon>Bacteria</taxon>
        <taxon>Pseudomonadati</taxon>
        <taxon>Pseudomonadota</taxon>
        <taxon>Alphaproteobacteria</taxon>
        <taxon>Maricaulales</taxon>
        <taxon>Robiginitomaculaceae</taxon>
        <taxon>Algimonas</taxon>
    </lineage>
</organism>
<evidence type="ECO:0000256" key="10">
    <source>
        <dbReference type="RuleBase" id="RU003657"/>
    </source>
</evidence>
<proteinExistence type="inferred from homology"/>
<comment type="pathway">
    <text evidence="3 9 11">Amino-acid biosynthesis; L-histidine biosynthesis; L-histidine from 5-phospho-alpha-D-ribose 1-diphosphate: step 4/9.</text>
</comment>
<dbReference type="InterPro" id="IPR023016">
    <property type="entry name" value="HisA/PriA"/>
</dbReference>
<protein>
    <recommendedName>
        <fullName evidence="9 11">1-(5-phosphoribosyl)-5-[(5-phosphoribosylamino)methylideneamino] imidazole-4-carboxamide isomerase</fullName>
        <ecNumber evidence="9 11">5.3.1.16</ecNumber>
    </recommendedName>
    <alternativeName>
        <fullName evidence="9">Phosphoribosylformimino-5-aminoimidazole carboxamide ribotide isomerase</fullName>
    </alternativeName>
</protein>
<dbReference type="CDD" id="cd04732">
    <property type="entry name" value="HisA"/>
    <property type="match status" value="1"/>
</dbReference>
<feature type="active site" description="Proton donor" evidence="9">
    <location>
        <position position="129"/>
    </location>
</feature>
<evidence type="ECO:0000256" key="8">
    <source>
        <dbReference type="ARBA" id="ARBA00023235"/>
    </source>
</evidence>
<feature type="active site" description="Proton acceptor" evidence="9">
    <location>
        <position position="7"/>
    </location>
</feature>
<keyword evidence="8 9" id="KW-0413">Isomerase</keyword>
<evidence type="ECO:0000256" key="9">
    <source>
        <dbReference type="HAMAP-Rule" id="MF_01014"/>
    </source>
</evidence>
<dbReference type="GO" id="GO:0016853">
    <property type="term" value="F:isomerase activity"/>
    <property type="evidence" value="ECO:0007669"/>
    <property type="project" value="UniProtKB-KW"/>
</dbReference>
<evidence type="ECO:0000256" key="11">
    <source>
        <dbReference type="RuleBase" id="RU003658"/>
    </source>
</evidence>
<gene>
    <name evidence="9 12" type="primary">hisA</name>
    <name evidence="12" type="ORF">GCM10007853_11960</name>
</gene>
<comment type="subcellular location">
    <subcellularLocation>
        <location evidence="2 9 11">Cytoplasm</location>
    </subcellularLocation>
</comment>
<dbReference type="InterPro" id="IPR006063">
    <property type="entry name" value="HisA_bact_arch"/>
</dbReference>
<dbReference type="NCBIfam" id="TIGR00007">
    <property type="entry name" value="1-(5-phosphoribosyl)-5-[(5-phosphoribosylamino)methylideneamino]imidazole-4-carboxamide isomerase"/>
    <property type="match status" value="1"/>
</dbReference>
<evidence type="ECO:0000256" key="1">
    <source>
        <dbReference type="ARBA" id="ARBA00000901"/>
    </source>
</evidence>
<dbReference type="InterPro" id="IPR006062">
    <property type="entry name" value="His_biosynth"/>
</dbReference>
<dbReference type="InterPro" id="IPR011060">
    <property type="entry name" value="RibuloseP-bd_barrel"/>
</dbReference>
<evidence type="ECO:0000256" key="3">
    <source>
        <dbReference type="ARBA" id="ARBA00005133"/>
    </source>
</evidence>
<dbReference type="PANTHER" id="PTHR43090">
    <property type="entry name" value="1-(5-PHOSPHORIBOSYL)-5-[(5-PHOSPHORIBOSYLAMINO)METHYLIDENEAMINO] IMIDAZOLE-4-CARBOXAMIDE ISOMERASE"/>
    <property type="match status" value="1"/>
</dbReference>
<comment type="caution">
    <text evidence="12">The sequence shown here is derived from an EMBL/GenBank/DDBJ whole genome shotgun (WGS) entry which is preliminary data.</text>
</comment>
<comment type="catalytic activity">
    <reaction evidence="1 9 11">
        <text>1-(5-phospho-beta-D-ribosyl)-5-[(5-phospho-beta-D-ribosylamino)methylideneamino]imidazole-4-carboxamide = 5-[(5-phospho-1-deoxy-D-ribulos-1-ylimino)methylamino]-1-(5-phospho-beta-D-ribosyl)imidazole-4-carboxamide</text>
        <dbReference type="Rhea" id="RHEA:15469"/>
        <dbReference type="ChEBI" id="CHEBI:58435"/>
        <dbReference type="ChEBI" id="CHEBI:58525"/>
        <dbReference type="EC" id="5.3.1.16"/>
    </reaction>
</comment>